<keyword evidence="3 10" id="KW-0812">Transmembrane</keyword>
<dbReference type="GO" id="GO:0005886">
    <property type="term" value="C:plasma membrane"/>
    <property type="evidence" value="ECO:0007669"/>
    <property type="project" value="UniProtKB-ARBA"/>
</dbReference>
<dbReference type="GeneTree" id="ENSGT00940000159829"/>
<keyword evidence="4" id="KW-0732">Signal</keyword>
<evidence type="ECO:0000256" key="1">
    <source>
        <dbReference type="ARBA" id="ARBA00004479"/>
    </source>
</evidence>
<feature type="domain" description="Fibronectin type-III" evidence="11">
    <location>
        <begin position="410"/>
        <end position="509"/>
    </location>
</feature>
<keyword evidence="6 10" id="KW-1133">Transmembrane helix</keyword>
<keyword evidence="8" id="KW-0675">Receptor</keyword>
<dbReference type="PANTHER" id="PTHR48423:SF2">
    <property type="entry name" value="INTERLEUKIN-12 RECEPTOR SUBUNIT BETA-2"/>
    <property type="match status" value="1"/>
</dbReference>
<evidence type="ECO:0000313" key="12">
    <source>
        <dbReference type="Ensembl" id="ENSSMAP00000029914.2"/>
    </source>
</evidence>
<name>A0A8D3B7W6_SCOMX</name>
<keyword evidence="7 10" id="KW-0472">Membrane</keyword>
<accession>A0A8D3B7W6</accession>
<proteinExistence type="inferred from homology"/>
<evidence type="ECO:0000256" key="4">
    <source>
        <dbReference type="ARBA" id="ARBA00022729"/>
    </source>
</evidence>
<sequence>MNPSCSIWRSTIILLLNFSIQRRPLLPAGCLRFKELGHLTVEPAPLFLIGSNLTVYCHVKSCHHRFKISLELNGETVKDWKEVNCRTVMFSLTNVRTPQSIVLCKLKSPNLSNIVNGLDLHGGLPPEKPESITCETTRASGAIDCSWKSGPETYLSKTYNVSVYGYDQVQDAEKIAIPRGIVDKNTVYQLVITAFNHFGASQSDPFSLCVQDIVIPDTPHIAHIEFVNGPIAAVLQWTTNDSSVNLIPHVRLCTLMETELSKGLIRVDDLRPLTEYEFQIRTCNSSAGLMPGSTSGKTRFCSKWSPSVTGTSPGIGPSQQLHVWRMFSSRRMVIVFWKPPPPEDHSGEVQEYKIFLANDQKEEVTCPATLSQWSVHVPAEGQAVSISAVTSYGSTPPADVPLRHSGVSGPVLGELAPAANGSAVLVSWSWPGTKQWPTSGGEPLHYVVEWMRVPGTELQWQMLDEKQNSTSITGLTAGVRYNISVYAVTTGGVSAPSSGLVYSKEQKPASGPNLSALVHEAGRMLIMWDELPVDQRRGFITNYTLYVQTLEHSNTVSSGPRQMWLDCPEGALALRLTASTSAGEGPQGRRITSQPAAAEAGLVIAVVFIITLFVSIIANLMCWSCVRERMKQMCISCGPGCLVENLPKPENSNAIRLLKVTVLTRPASLFFVDPLLSSITLISWEERDDVYPSIHVEVSQPGLGQPTPETPVQASDTGTMLVDRQLEHGSYKPQIAMLASKCEEVKETEEEPRDIPANGEEDIFSSVIGGFLGGLQTSVEVDFSDSPLSLSSVGGLLWPKTPETIDVLSRGFTVGMRATESAVQADCPSLELHQGDVPTPDMADRCLSQNAAGPTLAGGYFPQVAAVCSITLCDAQR</sequence>
<organism evidence="12 13">
    <name type="scientific">Scophthalmus maximus</name>
    <name type="common">Turbot</name>
    <name type="synonym">Psetta maxima</name>
    <dbReference type="NCBI Taxonomy" id="52904"/>
    <lineage>
        <taxon>Eukaryota</taxon>
        <taxon>Metazoa</taxon>
        <taxon>Chordata</taxon>
        <taxon>Craniata</taxon>
        <taxon>Vertebrata</taxon>
        <taxon>Euteleostomi</taxon>
        <taxon>Actinopterygii</taxon>
        <taxon>Neopterygii</taxon>
        <taxon>Teleostei</taxon>
        <taxon>Neoteleostei</taxon>
        <taxon>Acanthomorphata</taxon>
        <taxon>Carangaria</taxon>
        <taxon>Pleuronectiformes</taxon>
        <taxon>Pleuronectoidei</taxon>
        <taxon>Scophthalmidae</taxon>
        <taxon>Scophthalmus</taxon>
    </lineage>
</organism>
<dbReference type="PANTHER" id="PTHR48423">
    <property type="entry name" value="INTERLEUKIN-27 RECEPTOR SUBUNIT ALPHA"/>
    <property type="match status" value="1"/>
</dbReference>
<dbReference type="CDD" id="cd00063">
    <property type="entry name" value="FN3"/>
    <property type="match status" value="1"/>
</dbReference>
<dbReference type="InterPro" id="IPR036116">
    <property type="entry name" value="FN3_sf"/>
</dbReference>
<keyword evidence="9" id="KW-0325">Glycoprotein</keyword>
<dbReference type="Ensembl" id="ENSSMAT00000030284.2">
    <property type="protein sequence ID" value="ENSSMAP00000029914.2"/>
    <property type="gene ID" value="ENSSMAG00000018352.2"/>
</dbReference>
<dbReference type="PROSITE" id="PS50853">
    <property type="entry name" value="FN3"/>
    <property type="match status" value="1"/>
</dbReference>
<dbReference type="AlphaFoldDB" id="A0A8D3B7W6"/>
<evidence type="ECO:0000256" key="2">
    <source>
        <dbReference type="ARBA" id="ARBA00008921"/>
    </source>
</evidence>
<evidence type="ECO:0000313" key="13">
    <source>
        <dbReference type="Proteomes" id="UP000694558"/>
    </source>
</evidence>
<evidence type="ECO:0000256" key="10">
    <source>
        <dbReference type="SAM" id="Phobius"/>
    </source>
</evidence>
<evidence type="ECO:0000256" key="6">
    <source>
        <dbReference type="ARBA" id="ARBA00022989"/>
    </source>
</evidence>
<evidence type="ECO:0000256" key="9">
    <source>
        <dbReference type="ARBA" id="ARBA00023180"/>
    </source>
</evidence>
<dbReference type="InterPro" id="IPR052672">
    <property type="entry name" value="Type1_Cytokine_Rcpt_Type2"/>
</dbReference>
<dbReference type="Gene3D" id="2.60.40.10">
    <property type="entry name" value="Immunoglobulins"/>
    <property type="match status" value="4"/>
</dbReference>
<comment type="similarity">
    <text evidence="2">Belongs to the type I cytokine receptor family. Type 2 subfamily.</text>
</comment>
<dbReference type="Pfam" id="PF00041">
    <property type="entry name" value="fn3"/>
    <property type="match status" value="1"/>
</dbReference>
<dbReference type="InterPro" id="IPR003961">
    <property type="entry name" value="FN3_dom"/>
</dbReference>
<keyword evidence="5" id="KW-0677">Repeat</keyword>
<protein>
    <submittedName>
        <fullName evidence="12">Interleukin 23 receptor</fullName>
    </submittedName>
</protein>
<reference evidence="12" key="1">
    <citation type="submission" date="2023-05" db="EMBL/GenBank/DDBJ databases">
        <title>High-quality long-read genome of Scophthalmus maximus.</title>
        <authorList>
            <person name="Lien S."/>
            <person name="Martinez P."/>
        </authorList>
    </citation>
    <scope>NUCLEOTIDE SEQUENCE [LARGE SCALE GENOMIC DNA]</scope>
</reference>
<dbReference type="InterPro" id="IPR013783">
    <property type="entry name" value="Ig-like_fold"/>
</dbReference>
<comment type="subcellular location">
    <subcellularLocation>
        <location evidence="1">Membrane</location>
        <topology evidence="1">Single-pass type I membrane protein</topology>
    </subcellularLocation>
</comment>
<dbReference type="SUPFAM" id="SSF49265">
    <property type="entry name" value="Fibronectin type III"/>
    <property type="match status" value="3"/>
</dbReference>
<dbReference type="SMART" id="SM00060">
    <property type="entry name" value="FN3"/>
    <property type="match status" value="3"/>
</dbReference>
<evidence type="ECO:0000256" key="3">
    <source>
        <dbReference type="ARBA" id="ARBA00022692"/>
    </source>
</evidence>
<evidence type="ECO:0000256" key="5">
    <source>
        <dbReference type="ARBA" id="ARBA00022737"/>
    </source>
</evidence>
<evidence type="ECO:0000256" key="8">
    <source>
        <dbReference type="ARBA" id="ARBA00023170"/>
    </source>
</evidence>
<evidence type="ECO:0000259" key="11">
    <source>
        <dbReference type="PROSITE" id="PS50853"/>
    </source>
</evidence>
<evidence type="ECO:0000256" key="7">
    <source>
        <dbReference type="ARBA" id="ARBA00023136"/>
    </source>
</evidence>
<dbReference type="Proteomes" id="UP000694558">
    <property type="component" value="Chromosome 12"/>
</dbReference>
<feature type="transmembrane region" description="Helical" evidence="10">
    <location>
        <begin position="600"/>
        <end position="623"/>
    </location>
</feature>
<reference evidence="12" key="2">
    <citation type="submission" date="2025-08" db="UniProtKB">
        <authorList>
            <consortium name="Ensembl"/>
        </authorList>
    </citation>
    <scope>IDENTIFICATION</scope>
</reference>